<keyword evidence="4 5" id="KW-0418">Kinase</keyword>
<feature type="binding site" evidence="5">
    <location>
        <position position="146"/>
    </location>
    <ligand>
        <name>AMP</name>
        <dbReference type="ChEBI" id="CHEBI:456215"/>
    </ligand>
</feature>
<feature type="region of interest" description="NMP" evidence="5">
    <location>
        <begin position="32"/>
        <end position="61"/>
    </location>
</feature>
<evidence type="ECO:0000256" key="3">
    <source>
        <dbReference type="ARBA" id="ARBA00022741"/>
    </source>
</evidence>
<dbReference type="NCBIfam" id="NF001381">
    <property type="entry name" value="PRK00279.1-3"/>
    <property type="match status" value="1"/>
</dbReference>
<dbReference type="NCBIfam" id="NF011105">
    <property type="entry name" value="PRK14532.1"/>
    <property type="match status" value="1"/>
</dbReference>
<comment type="pathway">
    <text evidence="5">Purine metabolism; AMP biosynthesis via salvage pathway; AMP from ADP: step 1/1.</text>
</comment>
<dbReference type="PANTHER" id="PTHR23359">
    <property type="entry name" value="NUCLEOTIDE KINASE"/>
    <property type="match status" value="1"/>
</dbReference>
<evidence type="ECO:0000256" key="2">
    <source>
        <dbReference type="ARBA" id="ARBA00022727"/>
    </source>
</evidence>
<comment type="subcellular location">
    <subcellularLocation>
        <location evidence="5 7">Cytoplasm</location>
    </subcellularLocation>
</comment>
<dbReference type="EMBL" id="JAIHOM010000007">
    <property type="protein sequence ID" value="MCW6035133.1"/>
    <property type="molecule type" value="Genomic_DNA"/>
</dbReference>
<comment type="function">
    <text evidence="5">Catalyzes the reversible transfer of the terminal phosphate group between ATP and AMP. Plays an important role in cellular energy homeostasis and in adenine nucleotide metabolism.</text>
</comment>
<dbReference type="PRINTS" id="PR00094">
    <property type="entry name" value="ADENYLTKNASE"/>
</dbReference>
<evidence type="ECO:0000256" key="5">
    <source>
        <dbReference type="HAMAP-Rule" id="MF_00235"/>
    </source>
</evidence>
<dbReference type="RefSeq" id="WP_265262793.1">
    <property type="nucleotide sequence ID" value="NZ_JAIHOM010000007.1"/>
</dbReference>
<feature type="binding site" evidence="5">
    <location>
        <begin position="87"/>
        <end position="90"/>
    </location>
    <ligand>
        <name>AMP</name>
        <dbReference type="ChEBI" id="CHEBI:456215"/>
    </ligand>
</feature>
<feature type="binding site" evidence="5">
    <location>
        <position position="176"/>
    </location>
    <ligand>
        <name>ATP</name>
        <dbReference type="ChEBI" id="CHEBI:30616"/>
    </ligand>
</feature>
<evidence type="ECO:0000256" key="1">
    <source>
        <dbReference type="ARBA" id="ARBA00022679"/>
    </source>
</evidence>
<sequence length="193" mass="21964">MSKRIIFLGPPGSGKGTQAKILAHSMDIPHISTGEILRRAVAEETSLGKKVKDFLEQGDLVPDSLLVDLIRERLNSEDADEGWILDGFPRTIAQANFLEELLQEFQETRKVVFNLEVPEPVLVERLLHRAQEEGRADDTEETIRHRLQVYHDLTEAVIDYYHEHEDHDLYSVNGDRLPEEVAKSLNEIVMVSA</sequence>
<evidence type="ECO:0000313" key="9">
    <source>
        <dbReference type="Proteomes" id="UP001526426"/>
    </source>
</evidence>
<protein>
    <recommendedName>
        <fullName evidence="5 7">Adenylate kinase</fullName>
        <shortName evidence="5">AK</shortName>
        <ecNumber evidence="5 7">2.7.4.3</ecNumber>
    </recommendedName>
    <alternativeName>
        <fullName evidence="5">ATP-AMP transphosphorylase</fullName>
    </alternativeName>
    <alternativeName>
        <fullName evidence="5">ATP:AMP phosphotransferase</fullName>
    </alternativeName>
    <alternativeName>
        <fullName evidence="5">Adenylate monophosphate kinase</fullName>
    </alternativeName>
</protein>
<name>A0ABT3L0U8_9CYAN</name>
<keyword evidence="5" id="KW-0963">Cytoplasm</keyword>
<feature type="binding site" evidence="5">
    <location>
        <position position="129"/>
    </location>
    <ligand>
        <name>ATP</name>
        <dbReference type="ChEBI" id="CHEBI:30616"/>
    </ligand>
</feature>
<comment type="caution">
    <text evidence="8">The sequence shown here is derived from an EMBL/GenBank/DDBJ whole genome shotgun (WGS) entry which is preliminary data.</text>
</comment>
<evidence type="ECO:0000313" key="8">
    <source>
        <dbReference type="EMBL" id="MCW6035133.1"/>
    </source>
</evidence>
<dbReference type="Pfam" id="PF00406">
    <property type="entry name" value="ADK"/>
    <property type="match status" value="1"/>
</dbReference>
<feature type="binding site" evidence="5">
    <location>
        <position position="94"/>
    </location>
    <ligand>
        <name>AMP</name>
        <dbReference type="ChEBI" id="CHEBI:456215"/>
    </ligand>
</feature>
<evidence type="ECO:0000256" key="7">
    <source>
        <dbReference type="RuleBase" id="RU003331"/>
    </source>
</evidence>
<dbReference type="Proteomes" id="UP001526426">
    <property type="component" value="Unassembled WGS sequence"/>
</dbReference>
<comment type="subunit">
    <text evidence="5 7">Monomer.</text>
</comment>
<feature type="binding site" evidence="5">
    <location>
        <begin position="12"/>
        <end position="17"/>
    </location>
    <ligand>
        <name>ATP</name>
        <dbReference type="ChEBI" id="CHEBI:30616"/>
    </ligand>
</feature>
<dbReference type="SUPFAM" id="SSF52540">
    <property type="entry name" value="P-loop containing nucleoside triphosphate hydrolases"/>
    <property type="match status" value="1"/>
</dbReference>
<keyword evidence="2 5" id="KW-0545">Nucleotide biosynthesis</keyword>
<keyword evidence="5 7" id="KW-0067">ATP-binding</keyword>
<evidence type="ECO:0000256" key="6">
    <source>
        <dbReference type="RuleBase" id="RU003330"/>
    </source>
</evidence>
<dbReference type="InterPro" id="IPR000850">
    <property type="entry name" value="Adenylat/UMP-CMP_kin"/>
</dbReference>
<dbReference type="Gene3D" id="3.40.50.300">
    <property type="entry name" value="P-loop containing nucleotide triphosphate hydrolases"/>
    <property type="match status" value="1"/>
</dbReference>
<organism evidence="8 9">
    <name type="scientific">Spirulina subsalsa FACHB-351</name>
    <dbReference type="NCBI Taxonomy" id="234711"/>
    <lineage>
        <taxon>Bacteria</taxon>
        <taxon>Bacillati</taxon>
        <taxon>Cyanobacteriota</taxon>
        <taxon>Cyanophyceae</taxon>
        <taxon>Spirulinales</taxon>
        <taxon>Spirulinaceae</taxon>
        <taxon>Spirulina</taxon>
    </lineage>
</organism>
<dbReference type="NCBIfam" id="NF011100">
    <property type="entry name" value="PRK14527.1"/>
    <property type="match status" value="1"/>
</dbReference>
<evidence type="ECO:0000256" key="4">
    <source>
        <dbReference type="ARBA" id="ARBA00022777"/>
    </source>
</evidence>
<feature type="binding site" evidence="5">
    <location>
        <position position="33"/>
    </location>
    <ligand>
        <name>AMP</name>
        <dbReference type="ChEBI" id="CHEBI:456215"/>
    </ligand>
</feature>
<keyword evidence="9" id="KW-1185">Reference proteome</keyword>
<dbReference type="NCBIfam" id="NF011104">
    <property type="entry name" value="PRK14531.1"/>
    <property type="match status" value="1"/>
</dbReference>
<gene>
    <name evidence="5" type="primary">adk</name>
    <name evidence="8" type="ORF">K4A83_02445</name>
</gene>
<accession>A0ABT3L0U8</accession>
<comment type="domain">
    <text evidence="5">Consists of three domains, a large central CORE domain and two small peripheral domains, NMPbind and LID, which undergo movements during catalysis. The LID domain closes over the site of phosphoryl transfer upon ATP binding. Assembling and dissambling the active center during each catalytic cycle provides an effective means to prevent ATP hydrolysis.</text>
</comment>
<dbReference type="CDD" id="cd01428">
    <property type="entry name" value="ADK"/>
    <property type="match status" value="1"/>
</dbReference>
<dbReference type="PROSITE" id="PS00113">
    <property type="entry name" value="ADENYLATE_KINASE"/>
    <property type="match status" value="1"/>
</dbReference>
<feature type="binding site" evidence="5">
    <location>
        <begin position="59"/>
        <end position="61"/>
    </location>
    <ligand>
        <name>AMP</name>
        <dbReference type="ChEBI" id="CHEBI:456215"/>
    </ligand>
</feature>
<comment type="catalytic activity">
    <reaction evidence="5 7">
        <text>AMP + ATP = 2 ADP</text>
        <dbReference type="Rhea" id="RHEA:12973"/>
        <dbReference type="ChEBI" id="CHEBI:30616"/>
        <dbReference type="ChEBI" id="CHEBI:456215"/>
        <dbReference type="ChEBI" id="CHEBI:456216"/>
        <dbReference type="EC" id="2.7.4.3"/>
    </reaction>
</comment>
<keyword evidence="1 5" id="KW-0808">Transferase</keyword>
<dbReference type="InterPro" id="IPR033690">
    <property type="entry name" value="Adenylat_kinase_CS"/>
</dbReference>
<dbReference type="GO" id="GO:0004017">
    <property type="term" value="F:AMP kinase activity"/>
    <property type="evidence" value="ECO:0007669"/>
    <property type="project" value="UniProtKB-EC"/>
</dbReference>
<dbReference type="EC" id="2.7.4.3" evidence="5 7"/>
<feature type="binding site" evidence="5">
    <location>
        <position position="135"/>
    </location>
    <ligand>
        <name>AMP</name>
        <dbReference type="ChEBI" id="CHEBI:456215"/>
    </ligand>
</feature>
<dbReference type="HAMAP" id="MF_00235">
    <property type="entry name" value="Adenylate_kinase_Adk"/>
    <property type="match status" value="1"/>
</dbReference>
<dbReference type="InterPro" id="IPR027417">
    <property type="entry name" value="P-loop_NTPase"/>
</dbReference>
<comment type="caution">
    <text evidence="5">Lacks conserved residue(s) required for the propagation of feature annotation.</text>
</comment>
<reference evidence="8 9" key="1">
    <citation type="submission" date="2021-08" db="EMBL/GenBank/DDBJ databases">
        <title>Draft genome sequence of Spirulina subsalsa with high tolerance to salinity and hype-accumulation of phycocyanin.</title>
        <authorList>
            <person name="Pei H."/>
            <person name="Jiang L."/>
        </authorList>
    </citation>
    <scope>NUCLEOTIDE SEQUENCE [LARGE SCALE GENOMIC DNA]</scope>
    <source>
        <strain evidence="8 9">FACHB-351</strain>
    </source>
</reference>
<comment type="similarity">
    <text evidence="5 6">Belongs to the adenylate kinase family.</text>
</comment>
<feature type="binding site" evidence="5">
    <location>
        <position position="38"/>
    </location>
    <ligand>
        <name>AMP</name>
        <dbReference type="ChEBI" id="CHEBI:456215"/>
    </ligand>
</feature>
<proteinExistence type="inferred from homology"/>
<keyword evidence="3 5" id="KW-0547">Nucleotide-binding</keyword>